<dbReference type="InterPro" id="IPR008949">
    <property type="entry name" value="Isoprenoid_synthase_dom_sf"/>
</dbReference>
<dbReference type="Gene3D" id="1.10.600.10">
    <property type="entry name" value="Farnesyl Diphosphate Synthase"/>
    <property type="match status" value="1"/>
</dbReference>
<evidence type="ECO:0000256" key="13">
    <source>
        <dbReference type="ARBA" id="ARBA00023166"/>
    </source>
</evidence>
<evidence type="ECO:0000256" key="6">
    <source>
        <dbReference type="ARBA" id="ARBA00022679"/>
    </source>
</evidence>
<dbReference type="EC" id="2.5.1.21" evidence="4 15"/>
<dbReference type="AlphaFoldDB" id="W9ZNH9"/>
<comment type="catalytic activity">
    <reaction evidence="15">
        <text>2 (2E,6E)-farnesyl diphosphate + NADPH + H(+) = squalene + 2 diphosphate + NADP(+)</text>
        <dbReference type="Rhea" id="RHEA:32295"/>
        <dbReference type="ChEBI" id="CHEBI:15378"/>
        <dbReference type="ChEBI" id="CHEBI:15440"/>
        <dbReference type="ChEBI" id="CHEBI:33019"/>
        <dbReference type="ChEBI" id="CHEBI:57783"/>
        <dbReference type="ChEBI" id="CHEBI:58349"/>
        <dbReference type="ChEBI" id="CHEBI:175763"/>
        <dbReference type="EC" id="2.5.1.21"/>
    </reaction>
</comment>
<evidence type="ECO:0000256" key="11">
    <source>
        <dbReference type="ARBA" id="ARBA00023098"/>
    </source>
</evidence>
<protein>
    <recommendedName>
        <fullName evidence="4 15">Squalene synthase</fullName>
        <shortName evidence="15">SQS</shortName>
        <shortName evidence="15">SS</shortName>
        <ecNumber evidence="4 15">2.5.1.21</ecNumber>
    </recommendedName>
</protein>
<evidence type="ECO:0000256" key="14">
    <source>
        <dbReference type="ARBA" id="ARBA00023221"/>
    </source>
</evidence>
<evidence type="ECO:0000256" key="9">
    <source>
        <dbReference type="ARBA" id="ARBA00022989"/>
    </source>
</evidence>
<dbReference type="EMBL" id="AMWN01000001">
    <property type="protein sequence ID" value="EXJ96034.1"/>
    <property type="molecule type" value="Genomic_DNA"/>
</dbReference>
<evidence type="ECO:0000256" key="7">
    <source>
        <dbReference type="ARBA" id="ARBA00022692"/>
    </source>
</evidence>
<sequence length="493" mass="56699">MPKATEILYYLVHFQELRSIVQWKVWHNPVHERNESTETEAAKICFEYLDKTSRSFSAVIKELHPELLLPICLFYLVLRGLDTIEDDTSIPATTKEPLLRNFHANLEVDGWHFDGNRPEEKDRDLLVNFRYIIEEFKKTKPAYREVIKDITQKMGNGMADYCLNAEFNEVGVNTVAEYDLYCYYVAGLVGEGLTRIFVESKFANPGLLERPQLHKSMGLFLQKVNIIRDIREDFDDKRKFWPREIWSKYVDRFEDLFKPENKEKALSCQTHMILNALEHADDCLFYLAGLKEQSVFNFCAIPQSMAIATLDLCFRNYAMFQRNIKITKGEACQLMIESTQNLQVVTQVFRKHLHSIRKKNRPQDPNFLKISIVCGKVEKFIETIFPSQKVDEILAKARADESRAALAAIAAKGETAREADNNRKDTLFLFAAVLLMMLVMSGSMLFLAWLLGARFDVGLEELKKTWSLLTNGTFLQASGPTQPAPHSSGHGEL</sequence>
<dbReference type="PANTHER" id="PTHR11626">
    <property type="entry name" value="FARNESYL-DIPHOSPHATE FARNESYLTRANSFERASE"/>
    <property type="match status" value="1"/>
</dbReference>
<keyword evidence="14" id="KW-0753">Steroid metabolism</keyword>
<comment type="caution">
    <text evidence="16">The sequence shown here is derived from an EMBL/GenBank/DDBJ whole genome shotgun (WGS) entry which is preliminary data.</text>
</comment>
<dbReference type="SFLD" id="SFLDG01018">
    <property type="entry name" value="Squalene/Phytoene_Synthase_Lik"/>
    <property type="match status" value="1"/>
</dbReference>
<dbReference type="CDD" id="cd00683">
    <property type="entry name" value="Trans_IPPS_HH"/>
    <property type="match status" value="1"/>
</dbReference>
<feature type="transmembrane region" description="Helical" evidence="15">
    <location>
        <begin position="427"/>
        <end position="451"/>
    </location>
</feature>
<comment type="pathway">
    <text evidence="15">Terpene metabolism; lanosterol biosynthesis; lanosterol from farnesyl diphosphate: step 1/3.</text>
</comment>
<dbReference type="GO" id="GO:0051996">
    <property type="term" value="F:squalene synthase [NAD(P)H] activity"/>
    <property type="evidence" value="ECO:0007669"/>
    <property type="project" value="UniProtKB-UniRule"/>
</dbReference>
<keyword evidence="17" id="KW-1185">Reference proteome</keyword>
<proteinExistence type="inferred from homology"/>
<dbReference type="GeneID" id="19156062"/>
<dbReference type="InterPro" id="IPR033904">
    <property type="entry name" value="Trans_IPPS_HH"/>
</dbReference>
<dbReference type="PROSITE" id="PS01044">
    <property type="entry name" value="SQUALEN_PHYTOEN_SYN_1"/>
    <property type="match status" value="1"/>
</dbReference>
<dbReference type="PANTHER" id="PTHR11626:SF2">
    <property type="entry name" value="SQUALENE SYNTHASE"/>
    <property type="match status" value="1"/>
</dbReference>
<dbReference type="InterPro" id="IPR006449">
    <property type="entry name" value="Squal_synth-like"/>
</dbReference>
<keyword evidence="5" id="KW-0444">Lipid biosynthesis</keyword>
<accession>W9ZNH9</accession>
<reference evidence="16 17" key="1">
    <citation type="submission" date="2013-03" db="EMBL/GenBank/DDBJ databases">
        <title>The Genome Sequence of Capronia coronata CBS 617.96.</title>
        <authorList>
            <consortium name="The Broad Institute Genomics Platform"/>
            <person name="Cuomo C."/>
            <person name="de Hoog S."/>
            <person name="Gorbushina A."/>
            <person name="Walker B."/>
            <person name="Young S.K."/>
            <person name="Zeng Q."/>
            <person name="Gargeya S."/>
            <person name="Fitzgerald M."/>
            <person name="Haas B."/>
            <person name="Abouelleil A."/>
            <person name="Allen A.W."/>
            <person name="Alvarado L."/>
            <person name="Arachchi H.M."/>
            <person name="Berlin A.M."/>
            <person name="Chapman S.B."/>
            <person name="Gainer-Dewar J."/>
            <person name="Goldberg J."/>
            <person name="Griggs A."/>
            <person name="Gujja S."/>
            <person name="Hansen M."/>
            <person name="Howarth C."/>
            <person name="Imamovic A."/>
            <person name="Ireland A."/>
            <person name="Larimer J."/>
            <person name="McCowan C."/>
            <person name="Murphy C."/>
            <person name="Pearson M."/>
            <person name="Poon T.W."/>
            <person name="Priest M."/>
            <person name="Roberts A."/>
            <person name="Saif S."/>
            <person name="Shea T."/>
            <person name="Sisk P."/>
            <person name="Sykes S."/>
            <person name="Wortman J."/>
            <person name="Nusbaum C."/>
            <person name="Birren B."/>
        </authorList>
    </citation>
    <scope>NUCLEOTIDE SEQUENCE [LARGE SCALE GENOMIC DNA]</scope>
    <source>
        <strain evidence="16 17">CBS 617.96</strain>
    </source>
</reference>
<keyword evidence="13" id="KW-1207">Sterol metabolism</keyword>
<dbReference type="SFLD" id="SFLDS00005">
    <property type="entry name" value="Isoprenoid_Synthase_Type_I"/>
    <property type="match status" value="1"/>
</dbReference>
<keyword evidence="10" id="KW-0756">Sterol biosynthesis</keyword>
<comment type="function">
    <text evidence="15">Catalyzes the condensation of 2 farnesyl pyrophosphate (FPP) moieties to form squalene.</text>
</comment>
<keyword evidence="11" id="KW-0443">Lipid metabolism</keyword>
<comment type="subcellular location">
    <subcellularLocation>
        <location evidence="2">Membrane</location>
    </subcellularLocation>
</comment>
<comment type="catalytic activity">
    <reaction evidence="15">
        <text>2 (2E,6E)-farnesyl diphosphate + NADH + H(+) = squalene + 2 diphosphate + NAD(+)</text>
        <dbReference type="Rhea" id="RHEA:32299"/>
        <dbReference type="ChEBI" id="CHEBI:15378"/>
        <dbReference type="ChEBI" id="CHEBI:15440"/>
        <dbReference type="ChEBI" id="CHEBI:33019"/>
        <dbReference type="ChEBI" id="CHEBI:57540"/>
        <dbReference type="ChEBI" id="CHEBI:57945"/>
        <dbReference type="ChEBI" id="CHEBI:175763"/>
        <dbReference type="EC" id="2.5.1.21"/>
    </reaction>
</comment>
<dbReference type="InterPro" id="IPR002060">
    <property type="entry name" value="Squ/phyt_synthse"/>
</dbReference>
<gene>
    <name evidence="16" type="ORF">A1O1_01160</name>
</gene>
<dbReference type="OrthoDB" id="431150at2759"/>
<evidence type="ECO:0000256" key="3">
    <source>
        <dbReference type="ARBA" id="ARBA00006251"/>
    </source>
</evidence>
<keyword evidence="7 15" id="KW-0812">Transmembrane</keyword>
<comment type="similarity">
    <text evidence="3 15">Belongs to the phytoene/squalene synthase family.</text>
</comment>
<dbReference type="HOGENOM" id="CLU_031981_2_1_1"/>
<dbReference type="PROSITE" id="PS01045">
    <property type="entry name" value="SQUALEN_PHYTOEN_SYN_2"/>
    <property type="match status" value="1"/>
</dbReference>
<dbReference type="SUPFAM" id="SSF48576">
    <property type="entry name" value="Terpenoid synthases"/>
    <property type="match status" value="1"/>
</dbReference>
<evidence type="ECO:0000256" key="12">
    <source>
        <dbReference type="ARBA" id="ARBA00023136"/>
    </source>
</evidence>
<evidence type="ECO:0000256" key="4">
    <source>
        <dbReference type="ARBA" id="ARBA00012373"/>
    </source>
</evidence>
<dbReference type="InterPro" id="IPR019845">
    <property type="entry name" value="Squalene/phytoene_synthase_CS"/>
</dbReference>
<evidence type="ECO:0000313" key="17">
    <source>
        <dbReference type="Proteomes" id="UP000019484"/>
    </source>
</evidence>
<name>W9ZNH9_9EURO</name>
<dbReference type="NCBIfam" id="TIGR01559">
    <property type="entry name" value="squal_synth"/>
    <property type="match status" value="1"/>
</dbReference>
<keyword evidence="9 15" id="KW-1133">Transmembrane helix</keyword>
<dbReference type="Proteomes" id="UP000019484">
    <property type="component" value="Unassembled WGS sequence"/>
</dbReference>
<comment type="cofactor">
    <cofactor evidence="1 15">
        <name>Mg(2+)</name>
        <dbReference type="ChEBI" id="CHEBI:18420"/>
    </cofactor>
</comment>
<keyword evidence="12 15" id="KW-0472">Membrane</keyword>
<evidence type="ECO:0000313" key="16">
    <source>
        <dbReference type="EMBL" id="EXJ96034.1"/>
    </source>
</evidence>
<evidence type="ECO:0000256" key="8">
    <source>
        <dbReference type="ARBA" id="ARBA00022955"/>
    </source>
</evidence>
<dbReference type="GO" id="GO:0006696">
    <property type="term" value="P:ergosterol biosynthetic process"/>
    <property type="evidence" value="ECO:0007669"/>
    <property type="project" value="TreeGrafter"/>
</dbReference>
<dbReference type="InterPro" id="IPR044844">
    <property type="entry name" value="Trans_IPPS_euk-type"/>
</dbReference>
<dbReference type="GO" id="GO:0005789">
    <property type="term" value="C:endoplasmic reticulum membrane"/>
    <property type="evidence" value="ECO:0007669"/>
    <property type="project" value="TreeGrafter"/>
</dbReference>
<dbReference type="STRING" id="1182541.W9ZNH9"/>
<dbReference type="RefSeq" id="XP_007720263.1">
    <property type="nucleotide sequence ID" value="XM_007722073.1"/>
</dbReference>
<dbReference type="GO" id="GO:0055056">
    <property type="term" value="F:D-glucose transmembrane transporter activity"/>
    <property type="evidence" value="ECO:0007669"/>
    <property type="project" value="UniProtKB-UniRule"/>
</dbReference>
<dbReference type="UniPathway" id="UPA00767">
    <property type="reaction ID" value="UER00751"/>
</dbReference>
<evidence type="ECO:0000256" key="2">
    <source>
        <dbReference type="ARBA" id="ARBA00004370"/>
    </source>
</evidence>
<evidence type="ECO:0000256" key="15">
    <source>
        <dbReference type="RuleBase" id="RU368088"/>
    </source>
</evidence>
<dbReference type="eggNOG" id="KOG1459">
    <property type="taxonomic scope" value="Eukaryota"/>
</dbReference>
<dbReference type="Pfam" id="PF00494">
    <property type="entry name" value="SQS_PSY"/>
    <property type="match status" value="1"/>
</dbReference>
<dbReference type="FunFam" id="1.10.600.10:FF:000003">
    <property type="entry name" value="Farnesyl-diphosphate farnesyltransferase 1"/>
    <property type="match status" value="1"/>
</dbReference>
<keyword evidence="6 15" id="KW-0808">Transferase</keyword>
<evidence type="ECO:0000256" key="10">
    <source>
        <dbReference type="ARBA" id="ARBA00023011"/>
    </source>
</evidence>
<evidence type="ECO:0000256" key="1">
    <source>
        <dbReference type="ARBA" id="ARBA00001946"/>
    </source>
</evidence>
<organism evidence="16 17">
    <name type="scientific">Capronia coronata CBS 617.96</name>
    <dbReference type="NCBI Taxonomy" id="1182541"/>
    <lineage>
        <taxon>Eukaryota</taxon>
        <taxon>Fungi</taxon>
        <taxon>Dikarya</taxon>
        <taxon>Ascomycota</taxon>
        <taxon>Pezizomycotina</taxon>
        <taxon>Eurotiomycetes</taxon>
        <taxon>Chaetothyriomycetidae</taxon>
        <taxon>Chaetothyriales</taxon>
        <taxon>Herpotrichiellaceae</taxon>
        <taxon>Capronia</taxon>
    </lineage>
</organism>
<dbReference type="GO" id="GO:0045338">
    <property type="term" value="P:farnesyl diphosphate metabolic process"/>
    <property type="evidence" value="ECO:0007669"/>
    <property type="project" value="InterPro"/>
</dbReference>
<keyword evidence="8" id="KW-0752">Steroid biosynthesis</keyword>
<evidence type="ECO:0000256" key="5">
    <source>
        <dbReference type="ARBA" id="ARBA00022516"/>
    </source>
</evidence>